<dbReference type="GeneID" id="66980708"/>
<gene>
    <name evidence="1" type="ORF">ACHE_30336A</name>
</gene>
<proteinExistence type="predicted"/>
<evidence type="ECO:0000313" key="1">
    <source>
        <dbReference type="EMBL" id="BCR86349.1"/>
    </source>
</evidence>
<dbReference type="EMBL" id="AP024418">
    <property type="protein sequence ID" value="BCR86349.1"/>
    <property type="molecule type" value="Genomic_DNA"/>
</dbReference>
<evidence type="ECO:0000313" key="2">
    <source>
        <dbReference type="Proteomes" id="UP000637239"/>
    </source>
</evidence>
<dbReference type="KEGG" id="ache:ACHE_30336A"/>
<protein>
    <submittedName>
        <fullName evidence="1">Uncharacterized protein</fullName>
    </submittedName>
</protein>
<dbReference type="Proteomes" id="UP000637239">
    <property type="component" value="Chromosome 3"/>
</dbReference>
<accession>A0A7R7VLX5</accession>
<sequence length="96" mass="11576">MSKYWRVWFPYFNSNLTDEREILYAMLRDIDSHRVRIMPGSSRDREDNFLEVCLIVKTPSCVNAYYEVIPYAHAQVREDLHSGRILPYTRPALHWR</sequence>
<dbReference type="RefSeq" id="XP_043134871.1">
    <property type="nucleotide sequence ID" value="XM_043276943.1"/>
</dbReference>
<keyword evidence="2" id="KW-1185">Reference proteome</keyword>
<reference evidence="1" key="2">
    <citation type="submission" date="2021-02" db="EMBL/GenBank/DDBJ databases">
        <title>Aspergillus chevalieri M1 genome sequence.</title>
        <authorList>
            <person name="Kadooka C."/>
            <person name="Mori K."/>
            <person name="Futagami T."/>
        </authorList>
    </citation>
    <scope>NUCLEOTIDE SEQUENCE</scope>
    <source>
        <strain evidence="1">M1</strain>
    </source>
</reference>
<organism evidence="1 2">
    <name type="scientific">Aspergillus chevalieri</name>
    <name type="common">Eurotium chevalieri</name>
    <dbReference type="NCBI Taxonomy" id="182096"/>
    <lineage>
        <taxon>Eukaryota</taxon>
        <taxon>Fungi</taxon>
        <taxon>Dikarya</taxon>
        <taxon>Ascomycota</taxon>
        <taxon>Pezizomycotina</taxon>
        <taxon>Eurotiomycetes</taxon>
        <taxon>Eurotiomycetidae</taxon>
        <taxon>Eurotiales</taxon>
        <taxon>Aspergillaceae</taxon>
        <taxon>Aspergillus</taxon>
        <taxon>Aspergillus subgen. Aspergillus</taxon>
    </lineage>
</organism>
<dbReference type="AlphaFoldDB" id="A0A7R7VLX5"/>
<reference evidence="1" key="1">
    <citation type="submission" date="2021-01" db="EMBL/GenBank/DDBJ databases">
        <authorList>
            <consortium name="Aspergillus chevalieri M1 genome sequencing consortium"/>
            <person name="Kazuki M."/>
            <person name="Futagami T."/>
        </authorList>
    </citation>
    <scope>NUCLEOTIDE SEQUENCE</scope>
    <source>
        <strain evidence="1">M1</strain>
    </source>
</reference>
<name>A0A7R7VLX5_ASPCH</name>